<dbReference type="CDD" id="cd02800">
    <property type="entry name" value="tRNA_bind_EcMetRS_like"/>
    <property type="match status" value="1"/>
</dbReference>
<feature type="region of interest" description="Disordered" evidence="15">
    <location>
        <begin position="523"/>
        <end position="543"/>
    </location>
</feature>
<evidence type="ECO:0000256" key="11">
    <source>
        <dbReference type="ARBA" id="ARBA00022917"/>
    </source>
</evidence>
<dbReference type="PROSITE" id="PS50886">
    <property type="entry name" value="TRBD"/>
    <property type="match status" value="1"/>
</dbReference>
<dbReference type="GO" id="GO:0006431">
    <property type="term" value="P:methionyl-tRNA aminoacylation"/>
    <property type="evidence" value="ECO:0007669"/>
    <property type="project" value="UniProtKB-UniRule"/>
</dbReference>
<dbReference type="InterPro" id="IPR001412">
    <property type="entry name" value="aa-tRNA-synth_I_CS"/>
</dbReference>
<dbReference type="CDD" id="cd00814">
    <property type="entry name" value="MetRS_core"/>
    <property type="match status" value="1"/>
</dbReference>
<evidence type="ECO:0000313" key="17">
    <source>
        <dbReference type="EMBL" id="MBC8586338.1"/>
    </source>
</evidence>
<dbReference type="InterPro" id="IPR023457">
    <property type="entry name" value="Met-tRNA_synth_2"/>
</dbReference>
<comment type="subunit">
    <text evidence="4 14">Homodimer.</text>
</comment>
<evidence type="ECO:0000256" key="7">
    <source>
        <dbReference type="ARBA" id="ARBA00022598"/>
    </source>
</evidence>
<dbReference type="NCBIfam" id="NF008900">
    <property type="entry name" value="PRK12267.1"/>
    <property type="match status" value="1"/>
</dbReference>
<dbReference type="FunFam" id="2.170.220.10:FF:000002">
    <property type="entry name" value="Methionine--tRNA ligase"/>
    <property type="match status" value="1"/>
</dbReference>
<keyword evidence="14" id="KW-0479">Metal-binding</keyword>
<dbReference type="GO" id="GO:0000049">
    <property type="term" value="F:tRNA binding"/>
    <property type="evidence" value="ECO:0007669"/>
    <property type="project" value="UniProtKB-UniRule"/>
</dbReference>
<dbReference type="GO" id="GO:0005737">
    <property type="term" value="C:cytoplasm"/>
    <property type="evidence" value="ECO:0007669"/>
    <property type="project" value="UniProtKB-SubCell"/>
</dbReference>
<feature type="short sequence motif" description="'HIGH' region" evidence="14">
    <location>
        <begin position="15"/>
        <end position="25"/>
    </location>
</feature>
<dbReference type="InterPro" id="IPR033911">
    <property type="entry name" value="MetRS_core"/>
</dbReference>
<feature type="binding site" evidence="14">
    <location>
        <position position="133"/>
    </location>
    <ligand>
        <name>Zn(2+)</name>
        <dbReference type="ChEBI" id="CHEBI:29105"/>
    </ligand>
</feature>
<dbReference type="EC" id="6.1.1.10" evidence="14"/>
<dbReference type="GO" id="GO:0004825">
    <property type="term" value="F:methionine-tRNA ligase activity"/>
    <property type="evidence" value="ECO:0007669"/>
    <property type="project" value="UniProtKB-UniRule"/>
</dbReference>
<dbReference type="SUPFAM" id="SSF47323">
    <property type="entry name" value="Anticodon-binding domain of a subclass of class I aminoacyl-tRNA synthetases"/>
    <property type="match status" value="1"/>
</dbReference>
<dbReference type="Pfam" id="PF01588">
    <property type="entry name" value="tRNA_bind"/>
    <property type="match status" value="1"/>
</dbReference>
<dbReference type="InterPro" id="IPR014758">
    <property type="entry name" value="Met-tRNA_synth"/>
</dbReference>
<dbReference type="AlphaFoldDB" id="A0A926EMR6"/>
<gene>
    <name evidence="14 17" type="primary">metG</name>
    <name evidence="17" type="ORF">H8705_12185</name>
</gene>
<dbReference type="InterPro" id="IPR009080">
    <property type="entry name" value="tRNAsynth_Ia_anticodon-bd"/>
</dbReference>
<reference evidence="17" key="1">
    <citation type="submission" date="2020-08" db="EMBL/GenBank/DDBJ databases">
        <title>Genome public.</title>
        <authorList>
            <person name="Liu C."/>
            <person name="Sun Q."/>
        </authorList>
    </citation>
    <scope>NUCLEOTIDE SEQUENCE</scope>
    <source>
        <strain evidence="17">NSJ-64</strain>
    </source>
</reference>
<comment type="caution">
    <text evidence="14">Lacks conserved residue(s) required for the propagation of feature annotation.</text>
</comment>
<keyword evidence="18" id="KW-1185">Reference proteome</keyword>
<evidence type="ECO:0000256" key="14">
    <source>
        <dbReference type="HAMAP-Rule" id="MF_01228"/>
    </source>
</evidence>
<evidence type="ECO:0000256" key="10">
    <source>
        <dbReference type="ARBA" id="ARBA00022884"/>
    </source>
</evidence>
<dbReference type="Pfam" id="PF09334">
    <property type="entry name" value="tRNA-synt_1g"/>
    <property type="match status" value="2"/>
</dbReference>
<evidence type="ECO:0000259" key="16">
    <source>
        <dbReference type="PROSITE" id="PS50886"/>
    </source>
</evidence>
<dbReference type="InterPro" id="IPR004495">
    <property type="entry name" value="Met-tRNA-synth_bsu_C"/>
</dbReference>
<comment type="cofactor">
    <cofactor evidence="14">
        <name>Zn(2+)</name>
        <dbReference type="ChEBI" id="CHEBI:29105"/>
    </cofactor>
    <text evidence="14">Binds 1 zinc ion per subunit.</text>
</comment>
<dbReference type="Gene3D" id="2.170.220.10">
    <property type="match status" value="1"/>
</dbReference>
<comment type="catalytic activity">
    <reaction evidence="13 14">
        <text>tRNA(Met) + L-methionine + ATP = L-methionyl-tRNA(Met) + AMP + diphosphate</text>
        <dbReference type="Rhea" id="RHEA:13481"/>
        <dbReference type="Rhea" id="RHEA-COMP:9667"/>
        <dbReference type="Rhea" id="RHEA-COMP:9698"/>
        <dbReference type="ChEBI" id="CHEBI:30616"/>
        <dbReference type="ChEBI" id="CHEBI:33019"/>
        <dbReference type="ChEBI" id="CHEBI:57844"/>
        <dbReference type="ChEBI" id="CHEBI:78442"/>
        <dbReference type="ChEBI" id="CHEBI:78530"/>
        <dbReference type="ChEBI" id="CHEBI:456215"/>
        <dbReference type="EC" id="6.1.1.10"/>
    </reaction>
</comment>
<dbReference type="SUPFAM" id="SSF50249">
    <property type="entry name" value="Nucleic acid-binding proteins"/>
    <property type="match status" value="1"/>
</dbReference>
<comment type="function">
    <text evidence="1 14">Is required not only for elongation of protein synthesis but also for the initiation of all mRNA translation through initiator tRNA(fMet) aminoacylation.</text>
</comment>
<evidence type="ECO:0000256" key="6">
    <source>
        <dbReference type="ARBA" id="ARBA00022555"/>
    </source>
</evidence>
<dbReference type="NCBIfam" id="TIGR00398">
    <property type="entry name" value="metG"/>
    <property type="match status" value="1"/>
</dbReference>
<keyword evidence="12 14" id="KW-0030">Aminoacyl-tRNA synthetase</keyword>
<evidence type="ECO:0000256" key="13">
    <source>
        <dbReference type="ARBA" id="ARBA00047364"/>
    </source>
</evidence>
<keyword evidence="11 14" id="KW-0648">Protein biosynthesis</keyword>
<comment type="caution">
    <text evidence="17">The sequence shown here is derived from an EMBL/GenBank/DDBJ whole genome shotgun (WGS) entry which is preliminary data.</text>
</comment>
<organism evidence="17 18">
    <name type="scientific">Youxingia wuxianensis</name>
    <dbReference type="NCBI Taxonomy" id="2763678"/>
    <lineage>
        <taxon>Bacteria</taxon>
        <taxon>Bacillati</taxon>
        <taxon>Bacillota</taxon>
        <taxon>Clostridia</taxon>
        <taxon>Eubacteriales</taxon>
        <taxon>Oscillospiraceae</taxon>
        <taxon>Youxingia</taxon>
    </lineage>
</organism>
<evidence type="ECO:0000256" key="8">
    <source>
        <dbReference type="ARBA" id="ARBA00022741"/>
    </source>
</evidence>
<dbReference type="Proteomes" id="UP000623678">
    <property type="component" value="Unassembled WGS sequence"/>
</dbReference>
<dbReference type="GO" id="GO:0046872">
    <property type="term" value="F:metal ion binding"/>
    <property type="evidence" value="ECO:0007669"/>
    <property type="project" value="UniProtKB-KW"/>
</dbReference>
<dbReference type="InterPro" id="IPR041872">
    <property type="entry name" value="Anticodon_Met"/>
</dbReference>
<dbReference type="GO" id="GO:0005524">
    <property type="term" value="F:ATP binding"/>
    <property type="evidence" value="ECO:0007669"/>
    <property type="project" value="UniProtKB-UniRule"/>
</dbReference>
<feature type="binding site" evidence="14">
    <location>
        <position position="150"/>
    </location>
    <ligand>
        <name>Zn(2+)</name>
        <dbReference type="ChEBI" id="CHEBI:29105"/>
    </ligand>
</feature>
<dbReference type="PANTHER" id="PTHR43326">
    <property type="entry name" value="METHIONYL-TRNA SYNTHETASE"/>
    <property type="match status" value="1"/>
</dbReference>
<keyword evidence="7 14" id="KW-0436">Ligase</keyword>
<evidence type="ECO:0000256" key="15">
    <source>
        <dbReference type="SAM" id="MobiDB-lite"/>
    </source>
</evidence>
<dbReference type="PANTHER" id="PTHR43326:SF1">
    <property type="entry name" value="METHIONINE--TRNA LIGASE, MITOCHONDRIAL"/>
    <property type="match status" value="1"/>
</dbReference>
<dbReference type="InterPro" id="IPR015413">
    <property type="entry name" value="Methionyl/Leucyl_tRNA_Synth"/>
</dbReference>
<evidence type="ECO:0000256" key="12">
    <source>
        <dbReference type="ARBA" id="ARBA00023146"/>
    </source>
</evidence>
<proteinExistence type="inferred from homology"/>
<name>A0A926EMR6_9FIRM</name>
<dbReference type="Gene3D" id="2.40.50.140">
    <property type="entry name" value="Nucleic acid-binding proteins"/>
    <property type="match status" value="1"/>
</dbReference>
<keyword evidence="8 14" id="KW-0547">Nucleotide-binding</keyword>
<dbReference type="InterPro" id="IPR002547">
    <property type="entry name" value="tRNA-bd_dom"/>
</dbReference>
<dbReference type="InterPro" id="IPR012340">
    <property type="entry name" value="NA-bd_OB-fold"/>
</dbReference>
<keyword evidence="6 14" id="KW-0820">tRNA-binding</keyword>
<evidence type="ECO:0000256" key="9">
    <source>
        <dbReference type="ARBA" id="ARBA00022840"/>
    </source>
</evidence>
<feature type="binding site" evidence="14">
    <location>
        <position position="130"/>
    </location>
    <ligand>
        <name>Zn(2+)</name>
        <dbReference type="ChEBI" id="CHEBI:29105"/>
    </ligand>
</feature>
<evidence type="ECO:0000256" key="2">
    <source>
        <dbReference type="ARBA" id="ARBA00004496"/>
    </source>
</evidence>
<dbReference type="InterPro" id="IPR014729">
    <property type="entry name" value="Rossmann-like_a/b/a_fold"/>
</dbReference>
<feature type="short sequence motif" description="'KMSKS' region" evidence="14">
    <location>
        <begin position="300"/>
        <end position="304"/>
    </location>
</feature>
<evidence type="ECO:0000256" key="1">
    <source>
        <dbReference type="ARBA" id="ARBA00003314"/>
    </source>
</evidence>
<dbReference type="CDD" id="cd07957">
    <property type="entry name" value="Anticodon_Ia_Met"/>
    <property type="match status" value="1"/>
</dbReference>
<dbReference type="Gene3D" id="3.40.50.620">
    <property type="entry name" value="HUPs"/>
    <property type="match status" value="1"/>
</dbReference>
<dbReference type="PRINTS" id="PR01041">
    <property type="entry name" value="TRNASYNTHMET"/>
</dbReference>
<dbReference type="RefSeq" id="WP_392392101.1">
    <property type="nucleotide sequence ID" value="NZ_JACRTD010000010.1"/>
</dbReference>
<dbReference type="FunFam" id="2.40.50.140:FF:000042">
    <property type="entry name" value="Methionine--tRNA ligase"/>
    <property type="match status" value="1"/>
</dbReference>
<evidence type="ECO:0000313" key="18">
    <source>
        <dbReference type="Proteomes" id="UP000623678"/>
    </source>
</evidence>
<dbReference type="PROSITE" id="PS00178">
    <property type="entry name" value="AA_TRNA_LIGASE_I"/>
    <property type="match status" value="1"/>
</dbReference>
<feature type="binding site" evidence="14">
    <location>
        <position position="147"/>
    </location>
    <ligand>
        <name>Zn(2+)</name>
        <dbReference type="ChEBI" id="CHEBI:29105"/>
    </ligand>
</feature>
<dbReference type="Pfam" id="PF19303">
    <property type="entry name" value="Anticodon_3"/>
    <property type="match status" value="1"/>
</dbReference>
<comment type="subcellular location">
    <subcellularLocation>
        <location evidence="2 14">Cytoplasm</location>
    </subcellularLocation>
</comment>
<keyword evidence="10 14" id="KW-0694">RNA-binding</keyword>
<dbReference type="HAMAP" id="MF_01228">
    <property type="entry name" value="Met_tRNA_synth_type2"/>
    <property type="match status" value="1"/>
</dbReference>
<feature type="compositionally biased region" description="Basic and acidic residues" evidence="15">
    <location>
        <begin position="523"/>
        <end position="542"/>
    </location>
</feature>
<comment type="similarity">
    <text evidence="3 14">Belongs to the class-I aminoacyl-tRNA synthetase family. MetG type 2A subfamily.</text>
</comment>
<dbReference type="EMBL" id="JACRTD010000010">
    <property type="protein sequence ID" value="MBC8586338.1"/>
    <property type="molecule type" value="Genomic_DNA"/>
</dbReference>
<keyword evidence="14" id="KW-0862">Zinc</keyword>
<evidence type="ECO:0000256" key="3">
    <source>
        <dbReference type="ARBA" id="ARBA00006590"/>
    </source>
</evidence>
<feature type="domain" description="TRNA-binding" evidence="16">
    <location>
        <begin position="553"/>
        <end position="655"/>
    </location>
</feature>
<dbReference type="FunFam" id="1.10.730.10:FF:000026">
    <property type="entry name" value="Methionine--tRNA ligase"/>
    <property type="match status" value="1"/>
</dbReference>
<keyword evidence="9 14" id="KW-0067">ATP-binding</keyword>
<keyword evidence="5 14" id="KW-0963">Cytoplasm</keyword>
<sequence>MNAKGKPYYITTPIYYPSDKLHIGHSYCTVATDVMARYKRMQGFDVMFLTGTDEHGQKIEQKAAAAGITPQQYVDNVVAGIKELWKLMNISNDRFIRTTDDYHQESVKKIFKQLYDKGEIYKGTYKGKYCTPCESFWTESQLVDGKCPDCGREVIDAQEEAYFFRLSAYGDRLLKLYEENPDFMEPSSRLNEMVNNFIKPGLEDLCVTRTSFTWGVPIEFDPGHIVYVWVDALSNYITALGYGNEKYHDFEKFWPADVHIVGKEIMRFHTIIWPAMLMALDLPLPKKVYGHGWLLLEGGKMSKSKGNVVDPVVLCNRYGVDAIRYFLLREFPFGSDGIFSNEALINRINADLANDLGNLVSRSVAMVEKYFAGTLPAQKKPEPLDDELIALASSLKERYDAQMEKFAFQNGLMEIFKLISRTNKYIDETAPWVLAKDQANLPRLAAVLYNLLECVRISSILLTPFIPQTTPKIFQQIGADKDNTTYESAGKYGLLSQTVTVQKGETLFPRIDIKKELAELENQDVGKQEPKAAQPETKEEKPQGVASFVTIDDFAKVQLRVAKVTACEPVPKADKLLRLLLDDGTQTPRQVVSGIHTWYEPADLIGKKVIVVANLKPVKLRGVESNGMILAADAGENDVKVIFVDDAVPCGSTVR</sequence>
<accession>A0A926EMR6</accession>
<evidence type="ECO:0000256" key="4">
    <source>
        <dbReference type="ARBA" id="ARBA00011738"/>
    </source>
</evidence>
<evidence type="ECO:0000256" key="5">
    <source>
        <dbReference type="ARBA" id="ARBA00022490"/>
    </source>
</evidence>
<dbReference type="NCBIfam" id="TIGR00399">
    <property type="entry name" value="metG_C_term"/>
    <property type="match status" value="1"/>
</dbReference>
<protein>
    <recommendedName>
        <fullName evidence="14">Methionine--tRNA ligase</fullName>
        <ecNumber evidence="14">6.1.1.10</ecNumber>
    </recommendedName>
    <alternativeName>
        <fullName evidence="14">Methionyl-tRNA synthetase</fullName>
        <shortName evidence="14">MetRS</shortName>
    </alternativeName>
</protein>
<dbReference type="SUPFAM" id="SSF52374">
    <property type="entry name" value="Nucleotidylyl transferase"/>
    <property type="match status" value="1"/>
</dbReference>
<dbReference type="Gene3D" id="1.10.730.10">
    <property type="entry name" value="Isoleucyl-tRNA Synthetase, Domain 1"/>
    <property type="match status" value="1"/>
</dbReference>